<keyword evidence="1" id="KW-1133">Transmembrane helix</keyword>
<keyword evidence="3" id="KW-1185">Reference proteome</keyword>
<dbReference type="Proteomes" id="UP000886885">
    <property type="component" value="Chromosome 8A"/>
</dbReference>
<organism evidence="2 3">
    <name type="scientific">Populus tomentosa</name>
    <name type="common">Chinese white poplar</name>
    <dbReference type="NCBI Taxonomy" id="118781"/>
    <lineage>
        <taxon>Eukaryota</taxon>
        <taxon>Viridiplantae</taxon>
        <taxon>Streptophyta</taxon>
        <taxon>Embryophyta</taxon>
        <taxon>Tracheophyta</taxon>
        <taxon>Spermatophyta</taxon>
        <taxon>Magnoliopsida</taxon>
        <taxon>eudicotyledons</taxon>
        <taxon>Gunneridae</taxon>
        <taxon>Pentapetalae</taxon>
        <taxon>rosids</taxon>
        <taxon>fabids</taxon>
        <taxon>Malpighiales</taxon>
        <taxon>Salicaceae</taxon>
        <taxon>Saliceae</taxon>
        <taxon>Populus</taxon>
    </lineage>
</organism>
<evidence type="ECO:0000313" key="3">
    <source>
        <dbReference type="Proteomes" id="UP000886885"/>
    </source>
</evidence>
<proteinExistence type="predicted"/>
<dbReference type="AlphaFoldDB" id="A0A8X8CJB3"/>
<evidence type="ECO:0000256" key="1">
    <source>
        <dbReference type="SAM" id="Phobius"/>
    </source>
</evidence>
<feature type="transmembrane region" description="Helical" evidence="1">
    <location>
        <begin position="77"/>
        <end position="96"/>
    </location>
</feature>
<name>A0A8X8CJB3_POPTO</name>
<comment type="caution">
    <text evidence="2">The sequence shown here is derived from an EMBL/GenBank/DDBJ whole genome shotgun (WGS) entry which is preliminary data.</text>
</comment>
<evidence type="ECO:0000313" key="2">
    <source>
        <dbReference type="EMBL" id="KAG6765021.1"/>
    </source>
</evidence>
<accession>A0A8X8CJB3</accession>
<protein>
    <submittedName>
        <fullName evidence="2">Uncharacterized protein</fullName>
    </submittedName>
</protein>
<gene>
    <name evidence="2" type="ORF">POTOM_029035</name>
</gene>
<reference evidence="2" key="1">
    <citation type="journal article" date="2020" name="bioRxiv">
        <title>Hybrid origin of Populus tomentosa Carr. identified through genome sequencing and phylogenomic analysis.</title>
        <authorList>
            <person name="An X."/>
            <person name="Gao K."/>
            <person name="Chen Z."/>
            <person name="Li J."/>
            <person name="Yang X."/>
            <person name="Yang X."/>
            <person name="Zhou J."/>
            <person name="Guo T."/>
            <person name="Zhao T."/>
            <person name="Huang S."/>
            <person name="Miao D."/>
            <person name="Khan W.U."/>
            <person name="Rao P."/>
            <person name="Ye M."/>
            <person name="Lei B."/>
            <person name="Liao W."/>
            <person name="Wang J."/>
            <person name="Ji L."/>
            <person name="Li Y."/>
            <person name="Guo B."/>
            <person name="Mustafa N.S."/>
            <person name="Li S."/>
            <person name="Yun Q."/>
            <person name="Keller S.R."/>
            <person name="Mao J."/>
            <person name="Zhang R."/>
            <person name="Strauss S.H."/>
        </authorList>
    </citation>
    <scope>NUCLEOTIDE SEQUENCE</scope>
    <source>
        <strain evidence="2">GM15</strain>
        <tissue evidence="2">Leaf</tissue>
    </source>
</reference>
<keyword evidence="1" id="KW-0812">Transmembrane</keyword>
<keyword evidence="1" id="KW-0472">Membrane</keyword>
<dbReference type="EMBL" id="JAAWWB010000015">
    <property type="protein sequence ID" value="KAG6765021.1"/>
    <property type="molecule type" value="Genomic_DNA"/>
</dbReference>
<sequence>MHSRSVVVTLVIRGKGGIDDFFDKVLGLLERKGLGDRSISFATYFVRIPLEKAGGMMNLIDIYCLLSRAPGTGLYDLLLLLLIMGPYSFCAVLHRIDLA</sequence>